<comment type="caution">
    <text evidence="1">The sequence shown here is derived from an EMBL/GenBank/DDBJ whole genome shotgun (WGS) entry which is preliminary data.</text>
</comment>
<dbReference type="RefSeq" id="WP_386821928.1">
    <property type="nucleotide sequence ID" value="NZ_JBHTIF010000001.1"/>
</dbReference>
<sequence>MCLIALAWHAHPRYRLVLATNRDEFHARPTRPLAAWDDAPDVVGGRDELHGGSWLALRGRRLVAVTNVRRPPEREGLSRGELVAHLVRHDAPAAQALALLAPVAPGYRPFNLLMHDGDTLAYASNLPDAPPDGEDGRRFVMRPLAPGVHGMSNGALDAPWPKTAAAMSRLDAWLASSAAQPDDDGWPDLEPLFAALADPTQAPDDALPDTGIGLERERFLSSAFIHGDAYGTRASTLVLIADDHARIVERRFGPGGRFDGETRWVA</sequence>
<proteinExistence type="predicted"/>
<protein>
    <submittedName>
        <fullName evidence="1">NRDE family protein</fullName>
    </submittedName>
</protein>
<keyword evidence="2" id="KW-1185">Reference proteome</keyword>
<dbReference type="PANTHER" id="PTHR17985:SF8">
    <property type="entry name" value="TRANSPORT AND GOLGI ORGANIZATION PROTEIN 2 HOMOLOG"/>
    <property type="match status" value="1"/>
</dbReference>
<reference evidence="2" key="1">
    <citation type="journal article" date="2019" name="Int. J. Syst. Evol. Microbiol.">
        <title>The Global Catalogue of Microorganisms (GCM) 10K type strain sequencing project: providing services to taxonomists for standard genome sequencing and annotation.</title>
        <authorList>
            <consortium name="The Broad Institute Genomics Platform"/>
            <consortium name="The Broad Institute Genome Sequencing Center for Infectious Disease"/>
            <person name="Wu L."/>
            <person name="Ma J."/>
        </authorList>
    </citation>
    <scope>NUCLEOTIDE SEQUENCE [LARGE SCALE GENOMIC DNA]</scope>
    <source>
        <strain evidence="2">CCUG 55585</strain>
    </source>
</reference>
<organism evidence="1 2">
    <name type="scientific">Lysobacter brunescens</name>
    <dbReference type="NCBI Taxonomy" id="262323"/>
    <lineage>
        <taxon>Bacteria</taxon>
        <taxon>Pseudomonadati</taxon>
        <taxon>Pseudomonadota</taxon>
        <taxon>Gammaproteobacteria</taxon>
        <taxon>Lysobacterales</taxon>
        <taxon>Lysobacteraceae</taxon>
        <taxon>Lysobacter</taxon>
    </lineage>
</organism>
<dbReference type="Pfam" id="PF05742">
    <property type="entry name" value="TANGO2"/>
    <property type="match status" value="1"/>
</dbReference>
<evidence type="ECO:0000313" key="2">
    <source>
        <dbReference type="Proteomes" id="UP001597110"/>
    </source>
</evidence>
<dbReference type="PANTHER" id="PTHR17985">
    <property type="entry name" value="SER/THR-RICH PROTEIN T10 IN DGCR REGION"/>
    <property type="match status" value="1"/>
</dbReference>
<dbReference type="Proteomes" id="UP001597110">
    <property type="component" value="Unassembled WGS sequence"/>
</dbReference>
<gene>
    <name evidence="1" type="ORF">ACFQ0E_01460</name>
</gene>
<dbReference type="InterPro" id="IPR008551">
    <property type="entry name" value="TANGO2"/>
</dbReference>
<dbReference type="EMBL" id="JBHTIF010000001">
    <property type="protein sequence ID" value="MFD0724256.1"/>
    <property type="molecule type" value="Genomic_DNA"/>
</dbReference>
<name>A0ABW2Y702_9GAMM</name>
<evidence type="ECO:0000313" key="1">
    <source>
        <dbReference type="EMBL" id="MFD0724256.1"/>
    </source>
</evidence>
<accession>A0ABW2Y702</accession>